<feature type="transmembrane region" description="Helical" evidence="1">
    <location>
        <begin position="88"/>
        <end position="107"/>
    </location>
</feature>
<comment type="caution">
    <text evidence="2">The sequence shown here is derived from an EMBL/GenBank/DDBJ whole genome shotgun (WGS) entry which is preliminary data.</text>
</comment>
<gene>
    <name evidence="2" type="ORF">CLOSTMETH_00802</name>
</gene>
<evidence type="ECO:0000313" key="2">
    <source>
        <dbReference type="EMBL" id="EEG31587.1"/>
    </source>
</evidence>
<name>C0EAE7_9FIRM</name>
<dbReference type="eggNOG" id="ENOG502ZW3A">
    <property type="taxonomic scope" value="Bacteria"/>
</dbReference>
<proteinExistence type="predicted"/>
<keyword evidence="1" id="KW-0812">Transmembrane</keyword>
<evidence type="ECO:0000256" key="1">
    <source>
        <dbReference type="SAM" id="Phobius"/>
    </source>
</evidence>
<dbReference type="EMBL" id="ACEC01000031">
    <property type="protein sequence ID" value="EEG31587.1"/>
    <property type="molecule type" value="Genomic_DNA"/>
</dbReference>
<dbReference type="HOGENOM" id="CLU_108875_1_0_9"/>
<keyword evidence="1" id="KW-0472">Membrane</keyword>
<sequence length="183" mass="18931">MNTTIDTRIVRNKSITMLLAVAVSVLLPQLFHAVGAVSGLGAALGSTFLPMHLPVLLAGLIAGPVVGVAAGAASPLLSFALSGMPAAAMLPFMMIELAGYGLAAGLLSKVNLPVFVKVVIAQLAGRLVRAAALLFAIYAVGNTGISVAQTWNIVLTGLPGILLQWALIPLLLYRLDGVKKYYE</sequence>
<feature type="transmembrane region" description="Helical" evidence="1">
    <location>
        <begin position="55"/>
        <end position="81"/>
    </location>
</feature>
<dbReference type="Gene3D" id="1.10.1760.20">
    <property type="match status" value="1"/>
</dbReference>
<reference evidence="2 3" key="2">
    <citation type="submission" date="2009-02" db="EMBL/GenBank/DDBJ databases">
        <title>Draft genome sequence of Clostridium methylpentosum (DSM 5476).</title>
        <authorList>
            <person name="Sudarsanam P."/>
            <person name="Ley R."/>
            <person name="Guruge J."/>
            <person name="Turnbaugh P.J."/>
            <person name="Mahowald M."/>
            <person name="Liep D."/>
            <person name="Gordon J."/>
        </authorList>
    </citation>
    <scope>NUCLEOTIDE SEQUENCE [LARGE SCALE GENOMIC DNA]</scope>
    <source>
        <strain evidence="2 3">DSM 5476</strain>
    </source>
</reference>
<keyword evidence="3" id="KW-1185">Reference proteome</keyword>
<dbReference type="GO" id="GO:0022857">
    <property type="term" value="F:transmembrane transporter activity"/>
    <property type="evidence" value="ECO:0007669"/>
    <property type="project" value="InterPro"/>
</dbReference>
<dbReference type="Proteomes" id="UP000003340">
    <property type="component" value="Unassembled WGS sequence"/>
</dbReference>
<accession>C0EAE7</accession>
<keyword evidence="1" id="KW-1133">Transmembrane helix</keyword>
<protein>
    <recommendedName>
        <fullName evidence="4">ECF transporter S component</fullName>
    </recommendedName>
</protein>
<evidence type="ECO:0008006" key="4">
    <source>
        <dbReference type="Google" id="ProtNLM"/>
    </source>
</evidence>
<reference evidence="2 3" key="1">
    <citation type="submission" date="2009-01" db="EMBL/GenBank/DDBJ databases">
        <authorList>
            <person name="Fulton L."/>
            <person name="Clifton S."/>
            <person name="Fulton B."/>
            <person name="Xu J."/>
            <person name="Minx P."/>
            <person name="Pepin K.H."/>
            <person name="Johnson M."/>
            <person name="Bhonagiri V."/>
            <person name="Nash W.E."/>
            <person name="Mardis E.R."/>
            <person name="Wilson R.K."/>
        </authorList>
    </citation>
    <scope>NUCLEOTIDE SEQUENCE [LARGE SCALE GENOMIC DNA]</scope>
    <source>
        <strain evidence="2 3">DSM 5476</strain>
    </source>
</reference>
<dbReference type="AlphaFoldDB" id="C0EAE7"/>
<feature type="transmembrane region" description="Helical" evidence="1">
    <location>
        <begin position="119"/>
        <end position="141"/>
    </location>
</feature>
<organism evidence="2 3">
    <name type="scientific">[Clostridium] methylpentosum DSM 5476</name>
    <dbReference type="NCBI Taxonomy" id="537013"/>
    <lineage>
        <taxon>Bacteria</taxon>
        <taxon>Bacillati</taxon>
        <taxon>Bacillota</taxon>
        <taxon>Clostridia</taxon>
        <taxon>Eubacteriales</taxon>
        <taxon>Oscillospiraceae</taxon>
        <taxon>Oscillospiraceae incertae sedis</taxon>
    </lineage>
</organism>
<dbReference type="InterPro" id="IPR024529">
    <property type="entry name" value="ECF_trnsprt_substrate-spec"/>
</dbReference>
<evidence type="ECO:0000313" key="3">
    <source>
        <dbReference type="Proteomes" id="UP000003340"/>
    </source>
</evidence>
<feature type="transmembrane region" description="Helical" evidence="1">
    <location>
        <begin position="153"/>
        <end position="173"/>
    </location>
</feature>
<dbReference type="Pfam" id="PF12822">
    <property type="entry name" value="ECF_trnsprt"/>
    <property type="match status" value="1"/>
</dbReference>
<dbReference type="STRING" id="537013.CLOSTMETH_00802"/>